<organism evidence="4 5">
    <name type="scientific">Tricholomella constricta</name>
    <dbReference type="NCBI Taxonomy" id="117010"/>
    <lineage>
        <taxon>Eukaryota</taxon>
        <taxon>Fungi</taxon>
        <taxon>Dikarya</taxon>
        <taxon>Basidiomycota</taxon>
        <taxon>Agaricomycotina</taxon>
        <taxon>Agaricomycetes</taxon>
        <taxon>Agaricomycetidae</taxon>
        <taxon>Agaricales</taxon>
        <taxon>Tricholomatineae</taxon>
        <taxon>Lyophyllaceae</taxon>
        <taxon>Tricholomella</taxon>
    </lineage>
</organism>
<dbReference type="CDD" id="cd08774">
    <property type="entry name" value="14-3-3"/>
    <property type="match status" value="1"/>
</dbReference>
<dbReference type="Proteomes" id="UP000565441">
    <property type="component" value="Unassembled WGS sequence"/>
</dbReference>
<sequence>MPCKFCSKPYSSAGSTLDVVKQIKSIVDHFGPQLSTEERSLLSIAYKNITNTLRNSWRIVDTLHKVQSTRKGPVHLIQRQRQRIETELIGVCKDIIRLLDRELLPAASEGEETVFYSKLKGDYCRYLAELGQKRERDRYAELSLKAYRSAYKHALATLHPLHPTRLGLALNFSVFYHDIKQSPERACHLAKSAFDDAVLSVNASDPGMDQTLRDSMAILQLLKDDIILWSGEMKD</sequence>
<reference evidence="4 5" key="1">
    <citation type="journal article" date="2020" name="ISME J.">
        <title>Uncovering the hidden diversity of litter-decomposition mechanisms in mushroom-forming fungi.</title>
        <authorList>
            <person name="Floudas D."/>
            <person name="Bentzer J."/>
            <person name="Ahren D."/>
            <person name="Johansson T."/>
            <person name="Persson P."/>
            <person name="Tunlid A."/>
        </authorList>
    </citation>
    <scope>NUCLEOTIDE SEQUENCE [LARGE SCALE GENOMIC DNA]</scope>
    <source>
        <strain evidence="4 5">CBS 661.87</strain>
    </source>
</reference>
<dbReference type="SMART" id="SM00101">
    <property type="entry name" value="14_3_3"/>
    <property type="match status" value="1"/>
</dbReference>
<accession>A0A8H5MB85</accession>
<evidence type="ECO:0000256" key="1">
    <source>
        <dbReference type="ARBA" id="ARBA00006141"/>
    </source>
</evidence>
<dbReference type="PRINTS" id="PR00305">
    <property type="entry name" value="1433ZETA"/>
</dbReference>
<dbReference type="AlphaFoldDB" id="A0A8H5MB85"/>
<dbReference type="SUPFAM" id="SSF48445">
    <property type="entry name" value="14-3-3 protein"/>
    <property type="match status" value="1"/>
</dbReference>
<feature type="site" description="Interaction with phosphoserine on interacting protein" evidence="2">
    <location>
        <position position="125"/>
    </location>
</feature>
<dbReference type="Pfam" id="PF00244">
    <property type="entry name" value="14-3-3"/>
    <property type="match status" value="1"/>
</dbReference>
<dbReference type="PANTHER" id="PTHR18860">
    <property type="entry name" value="14-3-3 PROTEIN"/>
    <property type="match status" value="1"/>
</dbReference>
<dbReference type="Gene3D" id="1.20.190.20">
    <property type="entry name" value="14-3-3 domain"/>
    <property type="match status" value="1"/>
</dbReference>
<dbReference type="PIRSF" id="PIRSF000868">
    <property type="entry name" value="14-3-3"/>
    <property type="match status" value="1"/>
</dbReference>
<feature type="site" description="Interaction with phosphoserine on interacting protein" evidence="2">
    <location>
        <position position="54"/>
    </location>
</feature>
<keyword evidence="5" id="KW-1185">Reference proteome</keyword>
<gene>
    <name evidence="4" type="ORF">D9615_000380</name>
</gene>
<proteinExistence type="inferred from homology"/>
<evidence type="ECO:0000313" key="4">
    <source>
        <dbReference type="EMBL" id="KAF5387638.1"/>
    </source>
</evidence>
<evidence type="ECO:0000313" key="5">
    <source>
        <dbReference type="Proteomes" id="UP000565441"/>
    </source>
</evidence>
<comment type="similarity">
    <text evidence="1">Belongs to the 14-3-3 family.</text>
</comment>
<evidence type="ECO:0000259" key="3">
    <source>
        <dbReference type="SMART" id="SM00101"/>
    </source>
</evidence>
<dbReference type="InterPro" id="IPR023410">
    <property type="entry name" value="14-3-3_domain"/>
</dbReference>
<protein>
    <recommendedName>
        <fullName evidence="3">14-3-3 domain-containing protein</fullName>
    </recommendedName>
</protein>
<name>A0A8H5MB85_9AGAR</name>
<comment type="caution">
    <text evidence="4">The sequence shown here is derived from an EMBL/GenBank/DDBJ whole genome shotgun (WGS) entry which is preliminary data.</text>
</comment>
<feature type="domain" description="14-3-3" evidence="3">
    <location>
        <begin position="5"/>
        <end position="235"/>
    </location>
</feature>
<dbReference type="EMBL" id="JAACJP010000001">
    <property type="protein sequence ID" value="KAF5387638.1"/>
    <property type="molecule type" value="Genomic_DNA"/>
</dbReference>
<dbReference type="OrthoDB" id="10260625at2759"/>
<dbReference type="InterPro" id="IPR036815">
    <property type="entry name" value="14-3-3_dom_sf"/>
</dbReference>
<evidence type="ECO:0000256" key="2">
    <source>
        <dbReference type="PIRSR" id="PIRSR000868-1"/>
    </source>
</evidence>
<dbReference type="InterPro" id="IPR000308">
    <property type="entry name" value="14-3-3"/>
</dbReference>